<evidence type="ECO:0000313" key="5">
    <source>
        <dbReference type="EMBL" id="KXS12330.1"/>
    </source>
</evidence>
<keyword evidence="6" id="KW-1185">Reference proteome</keyword>
<dbReference type="Pfam" id="PF01370">
    <property type="entry name" value="Epimerase"/>
    <property type="match status" value="1"/>
</dbReference>
<evidence type="ECO:0000259" key="4">
    <source>
        <dbReference type="Pfam" id="PF01370"/>
    </source>
</evidence>
<reference evidence="5 6" key="1">
    <citation type="journal article" date="2015" name="Genome Biol. Evol.">
        <title>Phylogenomic analyses indicate that early fungi evolved digesting cell walls of algal ancestors of land plants.</title>
        <authorList>
            <person name="Chang Y."/>
            <person name="Wang S."/>
            <person name="Sekimoto S."/>
            <person name="Aerts A.L."/>
            <person name="Choi C."/>
            <person name="Clum A."/>
            <person name="LaButti K.M."/>
            <person name="Lindquist E.A."/>
            <person name="Yee Ngan C."/>
            <person name="Ohm R.A."/>
            <person name="Salamov A.A."/>
            <person name="Grigoriev I.V."/>
            <person name="Spatafora J.W."/>
            <person name="Berbee M.L."/>
        </authorList>
    </citation>
    <scope>NUCLEOTIDE SEQUENCE [LARGE SCALE GENOMIC DNA]</scope>
    <source>
        <strain evidence="5 6">JEL478</strain>
    </source>
</reference>
<feature type="region of interest" description="Disordered" evidence="3">
    <location>
        <begin position="312"/>
        <end position="353"/>
    </location>
</feature>
<dbReference type="EMBL" id="KQ965789">
    <property type="protein sequence ID" value="KXS12330.1"/>
    <property type="molecule type" value="Genomic_DNA"/>
</dbReference>
<evidence type="ECO:0000256" key="2">
    <source>
        <dbReference type="ARBA" id="ARBA00023445"/>
    </source>
</evidence>
<keyword evidence="1" id="KW-0560">Oxidoreductase</keyword>
<evidence type="ECO:0000256" key="3">
    <source>
        <dbReference type="SAM" id="MobiDB-lite"/>
    </source>
</evidence>
<dbReference type="AlphaFoldDB" id="A0A139A683"/>
<dbReference type="PANTHER" id="PTHR10366:SF564">
    <property type="entry name" value="STEROL-4-ALPHA-CARBOXYLATE 3-DEHYDROGENASE, DECARBOXYLATING"/>
    <property type="match status" value="1"/>
</dbReference>
<gene>
    <name evidence="5" type="ORF">M427DRAFT_34879</name>
</gene>
<dbReference type="PANTHER" id="PTHR10366">
    <property type="entry name" value="NAD DEPENDENT EPIMERASE/DEHYDRATASE"/>
    <property type="match status" value="1"/>
</dbReference>
<dbReference type="STRING" id="1344416.A0A139A683"/>
<feature type="compositionally biased region" description="Basic and acidic residues" evidence="3">
    <location>
        <begin position="327"/>
        <end position="337"/>
    </location>
</feature>
<evidence type="ECO:0000256" key="1">
    <source>
        <dbReference type="ARBA" id="ARBA00023002"/>
    </source>
</evidence>
<dbReference type="InterPro" id="IPR036291">
    <property type="entry name" value="NAD(P)-bd_dom_sf"/>
</dbReference>
<dbReference type="GO" id="GO:0016616">
    <property type="term" value="F:oxidoreductase activity, acting on the CH-OH group of donors, NAD or NADP as acceptor"/>
    <property type="evidence" value="ECO:0007669"/>
    <property type="project" value="TreeGrafter"/>
</dbReference>
<organism evidence="5 6">
    <name type="scientific">Gonapodya prolifera (strain JEL478)</name>
    <name type="common">Monoblepharis prolifera</name>
    <dbReference type="NCBI Taxonomy" id="1344416"/>
    <lineage>
        <taxon>Eukaryota</taxon>
        <taxon>Fungi</taxon>
        <taxon>Fungi incertae sedis</taxon>
        <taxon>Chytridiomycota</taxon>
        <taxon>Chytridiomycota incertae sedis</taxon>
        <taxon>Monoblepharidomycetes</taxon>
        <taxon>Monoblepharidales</taxon>
        <taxon>Gonapodyaceae</taxon>
        <taxon>Gonapodya</taxon>
    </lineage>
</organism>
<dbReference type="InterPro" id="IPR001509">
    <property type="entry name" value="Epimerase_deHydtase"/>
</dbReference>
<dbReference type="SUPFAM" id="SSF51735">
    <property type="entry name" value="NAD(P)-binding Rossmann-fold domains"/>
    <property type="match status" value="1"/>
</dbReference>
<proteinExistence type="inferred from homology"/>
<sequence length="399" mass="43298">MESPPALPYITPTRGIVLVTGASVRLIPILCRSSHFDSNLTTGTFTARFLPSIVAIARMAHICLLLLRQKFSVRACVRSASKATSLLHHISLTLQTVPLAGPDGNYWQGTDVTGRWDTVVVPDMAAPACYDDEMVRCVAAVHVASPLSTSKAYADSEAELARPIVQGTLNILSAAHRTPTCRIVVVTSTFGTALRTRQALPYTFSETDWNTQSRVDDGGIESYRAAKTRAEKVAWRFVKENEAKFELVTLCPPQIIGPLIHDPSAWEFSLTNIHTILSNPWESASATGGAGFVDVRDVAEAHVRAVEMGVSGESPWRAGTSSGRTAVEGKERQKDEFPSSTPSAPPDAKMSAPVFGIDNAKSKAVLGMRYRSFEESVRESLEQYAELVQTRNYSTTAGV</sequence>
<protein>
    <submittedName>
        <fullName evidence="5">NAD(P)-binding protein</fullName>
    </submittedName>
</protein>
<feature type="domain" description="NAD-dependent epimerase/dehydratase" evidence="4">
    <location>
        <begin position="61"/>
        <end position="313"/>
    </location>
</feature>
<dbReference type="InterPro" id="IPR050425">
    <property type="entry name" value="NAD(P)_dehydrat-like"/>
</dbReference>
<dbReference type="Proteomes" id="UP000070544">
    <property type="component" value="Unassembled WGS sequence"/>
</dbReference>
<accession>A0A139A683</accession>
<comment type="similarity">
    <text evidence="2">Belongs to the NAD(P)-dependent epimerase/dehydratase family. Dihydroflavonol-4-reductase subfamily.</text>
</comment>
<name>A0A139A683_GONPJ</name>
<dbReference type="OrthoDB" id="2735536at2759"/>
<evidence type="ECO:0000313" key="6">
    <source>
        <dbReference type="Proteomes" id="UP000070544"/>
    </source>
</evidence>
<dbReference type="Gene3D" id="3.40.50.720">
    <property type="entry name" value="NAD(P)-binding Rossmann-like Domain"/>
    <property type="match status" value="1"/>
</dbReference>